<keyword evidence="2" id="KW-1185">Reference proteome</keyword>
<accession>A0AC61MVT3</accession>
<evidence type="ECO:0000313" key="2">
    <source>
        <dbReference type="Proteomes" id="UP000682782"/>
    </source>
</evidence>
<gene>
    <name evidence="1" type="ORF">JYE49_11350</name>
</gene>
<dbReference type="Proteomes" id="UP000682782">
    <property type="component" value="Chromosome"/>
</dbReference>
<sequence>MQRIKAPDPVLEQTFTELVNAHQTSLLRMCYLNLHDSGLAEDAVQETFVKAYRALPSFRGDCDPKTWLMRIAINTCRDMQRGAWLKHISRTVTLDQLAEPSESFSEDAVAVNMEIARLPVKLREAVLLYYYQNMKIEEVADVLGIGISSASERLKRAKEKLRTALKEVYFNE</sequence>
<name>A0AC61MVT3_9FIRM</name>
<reference evidence="1" key="1">
    <citation type="submission" date="2021-01" db="EMBL/GenBank/DDBJ databases">
        <title>Complete genome sequence of Clostridiales bacterium R-7.</title>
        <authorList>
            <person name="Mahoney-Kurpe S.C."/>
            <person name="Palevich N."/>
            <person name="Koike S."/>
            <person name="Moon C.D."/>
            <person name="Attwood G.T."/>
        </authorList>
    </citation>
    <scope>NUCLEOTIDE SEQUENCE</scope>
    <source>
        <strain evidence="1">R-7</strain>
    </source>
</reference>
<organism evidence="1 2">
    <name type="scientific">Aristaeella hokkaidonensis</name>
    <dbReference type="NCBI Taxonomy" id="3046382"/>
    <lineage>
        <taxon>Bacteria</taxon>
        <taxon>Bacillati</taxon>
        <taxon>Bacillota</taxon>
        <taxon>Clostridia</taxon>
        <taxon>Eubacteriales</taxon>
        <taxon>Aristaeellaceae</taxon>
        <taxon>Aristaeella</taxon>
    </lineage>
</organism>
<evidence type="ECO:0000313" key="1">
    <source>
        <dbReference type="EMBL" id="QUC66452.1"/>
    </source>
</evidence>
<protein>
    <submittedName>
        <fullName evidence="1">RNA polymerase sigma factor</fullName>
    </submittedName>
</protein>
<proteinExistence type="predicted"/>
<dbReference type="EMBL" id="CP068393">
    <property type="protein sequence ID" value="QUC66452.1"/>
    <property type="molecule type" value="Genomic_DNA"/>
</dbReference>